<feature type="transmembrane region" description="Helical" evidence="1">
    <location>
        <begin position="15"/>
        <end position="36"/>
    </location>
</feature>
<comment type="caution">
    <text evidence="2">The sequence shown here is derived from an EMBL/GenBank/DDBJ whole genome shotgun (WGS) entry which is preliminary data.</text>
</comment>
<dbReference type="EMBL" id="QPIZ01000006">
    <property type="protein sequence ID" value="RCW37441.1"/>
    <property type="molecule type" value="Genomic_DNA"/>
</dbReference>
<keyword evidence="1" id="KW-0472">Membrane</keyword>
<keyword evidence="1" id="KW-0812">Transmembrane</keyword>
<sequence>MREISMTIEETARKAVGLILPILFATGIPFFVLHGLEPFLQWTWSGVLVFFLCLVIGVPVHELLHALVFGMFARGGYKSVKFGIEPRTYTPYCHCTSPIRVQYYRLGALMPLLVLGVVPYVAALFTGSLGFWVFGYVYMIGAGGDLVAVKMLKKIPGHKKVLDHPEKMGFFLID</sequence>
<evidence type="ECO:0000313" key="3">
    <source>
        <dbReference type="Proteomes" id="UP000252733"/>
    </source>
</evidence>
<evidence type="ECO:0000313" key="2">
    <source>
        <dbReference type="EMBL" id="RCW37441.1"/>
    </source>
</evidence>
<feature type="transmembrane region" description="Helical" evidence="1">
    <location>
        <begin position="48"/>
        <end position="72"/>
    </location>
</feature>
<dbReference type="STRING" id="1168289.GCA_000259075_03892"/>
<evidence type="ECO:0000256" key="1">
    <source>
        <dbReference type="SAM" id="Phobius"/>
    </source>
</evidence>
<accession>A0A2T0XLD0</accession>
<dbReference type="InterPro" id="IPR021683">
    <property type="entry name" value="DUF3267"/>
</dbReference>
<reference evidence="2 3" key="1">
    <citation type="submission" date="2018-07" db="EMBL/GenBank/DDBJ databases">
        <title>Freshwater and sediment microbial communities from various areas in North America, analyzing microbe dynamics in response to fracking.</title>
        <authorList>
            <person name="Lamendella R."/>
        </authorList>
    </citation>
    <scope>NUCLEOTIDE SEQUENCE [LARGE SCALE GENOMIC DNA]</scope>
    <source>
        <strain evidence="2 3">160A</strain>
    </source>
</reference>
<proteinExistence type="predicted"/>
<dbReference type="Pfam" id="PF11667">
    <property type="entry name" value="DUF3267"/>
    <property type="match status" value="1"/>
</dbReference>
<organism evidence="2 3">
    <name type="scientific">Marinilabilia salmonicolor</name>
    <dbReference type="NCBI Taxonomy" id="989"/>
    <lineage>
        <taxon>Bacteria</taxon>
        <taxon>Pseudomonadati</taxon>
        <taxon>Bacteroidota</taxon>
        <taxon>Bacteroidia</taxon>
        <taxon>Marinilabiliales</taxon>
        <taxon>Marinilabiliaceae</taxon>
        <taxon>Marinilabilia</taxon>
    </lineage>
</organism>
<dbReference type="AlphaFoldDB" id="A0A2T0XLD0"/>
<protein>
    <submittedName>
        <fullName evidence="2">Putative zincin peptidase</fullName>
    </submittedName>
</protein>
<keyword evidence="1" id="KW-1133">Transmembrane helix</keyword>
<feature type="transmembrane region" description="Helical" evidence="1">
    <location>
        <begin position="106"/>
        <end position="125"/>
    </location>
</feature>
<dbReference type="Proteomes" id="UP000252733">
    <property type="component" value="Unassembled WGS sequence"/>
</dbReference>
<keyword evidence="3" id="KW-1185">Reference proteome</keyword>
<dbReference type="RefSeq" id="WP_181256451.1">
    <property type="nucleotide sequence ID" value="NZ_PVTS01000008.1"/>
</dbReference>
<name>A0A2T0XLD0_9BACT</name>
<feature type="transmembrane region" description="Helical" evidence="1">
    <location>
        <begin position="131"/>
        <end position="152"/>
    </location>
</feature>
<gene>
    <name evidence="2" type="ORF">DFO77_106135</name>
</gene>